<dbReference type="Proteomes" id="UP001595632">
    <property type="component" value="Unassembled WGS sequence"/>
</dbReference>
<feature type="transmembrane region" description="Helical" evidence="5">
    <location>
        <begin position="160"/>
        <end position="180"/>
    </location>
</feature>
<comment type="subcellular location">
    <subcellularLocation>
        <location evidence="1">Endomembrane system</location>
        <topology evidence="1">Multi-pass membrane protein</topology>
    </subcellularLocation>
</comment>
<dbReference type="EMBL" id="JBHRTB010000010">
    <property type="protein sequence ID" value="MFC3143489.1"/>
    <property type="molecule type" value="Genomic_DNA"/>
</dbReference>
<keyword evidence="2 5" id="KW-0812">Transmembrane</keyword>
<comment type="caution">
    <text evidence="6">The sequence shown here is derived from an EMBL/GenBank/DDBJ whole genome shotgun (WGS) entry which is preliminary data.</text>
</comment>
<gene>
    <name evidence="6" type="ORF">ACFOGP_12270</name>
</gene>
<evidence type="ECO:0000256" key="2">
    <source>
        <dbReference type="ARBA" id="ARBA00022692"/>
    </source>
</evidence>
<evidence type="ECO:0000256" key="4">
    <source>
        <dbReference type="ARBA" id="ARBA00023136"/>
    </source>
</evidence>
<evidence type="ECO:0000313" key="6">
    <source>
        <dbReference type="EMBL" id="MFC3143489.1"/>
    </source>
</evidence>
<dbReference type="InterPro" id="IPR008217">
    <property type="entry name" value="Ccc1_fam"/>
</dbReference>
<keyword evidence="4 5" id="KW-0472">Membrane</keyword>
<sequence length="241" mass="24545">MSALTAPEVPVLGRVQSFLKQIVYGGNDGIVTTFAIVAGYAGAAADGAGKVGALAVLVFGLANLVADGVSMGMGEFLSTRSQRDLYRSRRAAGLARFRDRPEAARAEIAGLLAARGLAPDDAEAAARYLSRSPELAADIRLSYGEGLTDMRLARPLSEGLTTFAAFIVFGLLPLAPYLLLDAGHANALPLSVGATFGALLALGLLRWRAIGQGALTAVGETVGVGALCAAVAYLTGALVGG</sequence>
<evidence type="ECO:0000256" key="5">
    <source>
        <dbReference type="SAM" id="Phobius"/>
    </source>
</evidence>
<proteinExistence type="predicted"/>
<feature type="transmembrane region" description="Helical" evidence="5">
    <location>
        <begin position="186"/>
        <end position="205"/>
    </location>
</feature>
<keyword evidence="7" id="KW-1185">Reference proteome</keyword>
<dbReference type="PANTHER" id="PTHR31851">
    <property type="entry name" value="FE(2+)/MN(2+) TRANSPORTER PCL1"/>
    <property type="match status" value="1"/>
</dbReference>
<organism evidence="6 7">
    <name type="scientific">Psychromarinibacter halotolerans</name>
    <dbReference type="NCBI Taxonomy" id="1775175"/>
    <lineage>
        <taxon>Bacteria</taxon>
        <taxon>Pseudomonadati</taxon>
        <taxon>Pseudomonadota</taxon>
        <taxon>Alphaproteobacteria</taxon>
        <taxon>Rhodobacterales</taxon>
        <taxon>Paracoccaceae</taxon>
        <taxon>Psychromarinibacter</taxon>
    </lineage>
</organism>
<name>A0ABV7GPF4_9RHOB</name>
<protein>
    <submittedName>
        <fullName evidence="6">VIT1/CCC1 transporter family protein</fullName>
    </submittedName>
</protein>
<evidence type="ECO:0000256" key="1">
    <source>
        <dbReference type="ARBA" id="ARBA00004127"/>
    </source>
</evidence>
<accession>A0ABV7GPF4</accession>
<evidence type="ECO:0000256" key="3">
    <source>
        <dbReference type="ARBA" id="ARBA00022989"/>
    </source>
</evidence>
<reference evidence="7" key="1">
    <citation type="journal article" date="2019" name="Int. J. Syst. Evol. Microbiol.">
        <title>The Global Catalogue of Microorganisms (GCM) 10K type strain sequencing project: providing services to taxonomists for standard genome sequencing and annotation.</title>
        <authorList>
            <consortium name="The Broad Institute Genomics Platform"/>
            <consortium name="The Broad Institute Genome Sequencing Center for Infectious Disease"/>
            <person name="Wu L."/>
            <person name="Ma J."/>
        </authorList>
    </citation>
    <scope>NUCLEOTIDE SEQUENCE [LARGE SCALE GENOMIC DNA]</scope>
    <source>
        <strain evidence="7">KCTC 52366</strain>
    </source>
</reference>
<feature type="transmembrane region" description="Helical" evidence="5">
    <location>
        <begin position="217"/>
        <end position="239"/>
    </location>
</feature>
<evidence type="ECO:0000313" key="7">
    <source>
        <dbReference type="Proteomes" id="UP001595632"/>
    </source>
</evidence>
<feature type="transmembrane region" description="Helical" evidence="5">
    <location>
        <begin position="51"/>
        <end position="77"/>
    </location>
</feature>
<feature type="transmembrane region" description="Helical" evidence="5">
    <location>
        <begin position="22"/>
        <end position="45"/>
    </location>
</feature>
<keyword evidence="3 5" id="KW-1133">Transmembrane helix</keyword>
<dbReference type="RefSeq" id="WP_275630777.1">
    <property type="nucleotide sequence ID" value="NZ_JARGYD010000001.1"/>
</dbReference>
<dbReference type="Pfam" id="PF01988">
    <property type="entry name" value="VIT1"/>
    <property type="match status" value="1"/>
</dbReference>